<dbReference type="EMBL" id="JAABOA010004074">
    <property type="protein sequence ID" value="KAF9578041.1"/>
    <property type="molecule type" value="Genomic_DNA"/>
</dbReference>
<dbReference type="InterPro" id="IPR029021">
    <property type="entry name" value="Prot-tyrosine_phosphatase-like"/>
</dbReference>
<comment type="similarity">
    <text evidence="1">Belongs to the protein-tyrosine phosphatase family. Non-receptor class dual specificity subfamily.</text>
</comment>
<evidence type="ECO:0000256" key="3">
    <source>
        <dbReference type="ARBA" id="ARBA00022801"/>
    </source>
</evidence>
<accession>A0A9P6FMX7</accession>
<dbReference type="InterPro" id="IPR020422">
    <property type="entry name" value="TYR_PHOSPHATASE_DUAL_dom"/>
</dbReference>
<dbReference type="InterPro" id="IPR036873">
    <property type="entry name" value="Rhodanese-like_dom_sf"/>
</dbReference>
<evidence type="ECO:0000256" key="1">
    <source>
        <dbReference type="ARBA" id="ARBA00008601"/>
    </source>
</evidence>
<dbReference type="Pfam" id="PF00782">
    <property type="entry name" value="DSPc"/>
    <property type="match status" value="1"/>
</dbReference>
<dbReference type="Gene3D" id="3.40.250.10">
    <property type="entry name" value="Rhodanese-like domain"/>
    <property type="match status" value="1"/>
</dbReference>
<evidence type="ECO:0000256" key="2">
    <source>
        <dbReference type="ARBA" id="ARBA00013064"/>
    </source>
</evidence>
<feature type="domain" description="Rhodanese" evidence="8">
    <location>
        <begin position="260"/>
        <end position="396"/>
    </location>
</feature>
<evidence type="ECO:0000313" key="9">
    <source>
        <dbReference type="EMBL" id="KAF9578041.1"/>
    </source>
</evidence>
<proteinExistence type="inferred from homology"/>
<evidence type="ECO:0000259" key="8">
    <source>
        <dbReference type="PROSITE" id="PS50206"/>
    </source>
</evidence>
<feature type="domain" description="Tyrosine-protein phosphatase" evidence="6">
    <location>
        <begin position="639"/>
        <end position="783"/>
    </location>
</feature>
<feature type="compositionally biased region" description="Low complexity" evidence="5">
    <location>
        <begin position="217"/>
        <end position="226"/>
    </location>
</feature>
<dbReference type="InterPro" id="IPR000340">
    <property type="entry name" value="Dual-sp_phosphatase_cat-dom"/>
</dbReference>
<evidence type="ECO:0000259" key="6">
    <source>
        <dbReference type="PROSITE" id="PS50054"/>
    </source>
</evidence>
<dbReference type="InterPro" id="IPR000387">
    <property type="entry name" value="Tyr_Pase_dom"/>
</dbReference>
<feature type="region of interest" description="Disordered" evidence="5">
    <location>
        <begin position="195"/>
        <end position="226"/>
    </location>
</feature>
<gene>
    <name evidence="9" type="ORF">BGW38_006386</name>
</gene>
<dbReference type="GO" id="GO:0005737">
    <property type="term" value="C:cytoplasm"/>
    <property type="evidence" value="ECO:0007669"/>
    <property type="project" value="TreeGrafter"/>
</dbReference>
<feature type="domain" description="Tyrosine specific protein phosphatases" evidence="7">
    <location>
        <begin position="706"/>
        <end position="764"/>
    </location>
</feature>
<evidence type="ECO:0000256" key="4">
    <source>
        <dbReference type="ARBA" id="ARBA00022912"/>
    </source>
</evidence>
<dbReference type="SMART" id="SM00195">
    <property type="entry name" value="DSPc"/>
    <property type="match status" value="1"/>
</dbReference>
<comment type="caution">
    <text evidence="9">The sequence shown here is derived from an EMBL/GenBank/DDBJ whole genome shotgun (WGS) entry which is preliminary data.</text>
</comment>
<feature type="compositionally biased region" description="Polar residues" evidence="5">
    <location>
        <begin position="558"/>
        <end position="572"/>
    </location>
</feature>
<dbReference type="Gene3D" id="3.90.190.10">
    <property type="entry name" value="Protein tyrosine phosphatase superfamily"/>
    <property type="match status" value="1"/>
</dbReference>
<dbReference type="AlphaFoldDB" id="A0A9P6FMX7"/>
<organism evidence="9 10">
    <name type="scientific">Lunasporangiospora selenospora</name>
    <dbReference type="NCBI Taxonomy" id="979761"/>
    <lineage>
        <taxon>Eukaryota</taxon>
        <taxon>Fungi</taxon>
        <taxon>Fungi incertae sedis</taxon>
        <taxon>Mucoromycota</taxon>
        <taxon>Mortierellomycotina</taxon>
        <taxon>Mortierellomycetes</taxon>
        <taxon>Mortierellales</taxon>
        <taxon>Mortierellaceae</taxon>
        <taxon>Lunasporangiospora</taxon>
    </lineage>
</organism>
<reference evidence="9" key="1">
    <citation type="journal article" date="2020" name="Fungal Divers.">
        <title>Resolving the Mortierellaceae phylogeny through synthesis of multi-gene phylogenetics and phylogenomics.</title>
        <authorList>
            <person name="Vandepol N."/>
            <person name="Liber J."/>
            <person name="Desiro A."/>
            <person name="Na H."/>
            <person name="Kennedy M."/>
            <person name="Barry K."/>
            <person name="Grigoriev I.V."/>
            <person name="Miller A.N."/>
            <person name="O'Donnell K."/>
            <person name="Stajich J.E."/>
            <person name="Bonito G."/>
        </authorList>
    </citation>
    <scope>NUCLEOTIDE SEQUENCE</scope>
    <source>
        <strain evidence="9">KOD1015</strain>
    </source>
</reference>
<dbReference type="GO" id="GO:0004725">
    <property type="term" value="F:protein tyrosine phosphatase activity"/>
    <property type="evidence" value="ECO:0007669"/>
    <property type="project" value="UniProtKB-EC"/>
</dbReference>
<feature type="region of interest" description="Disordered" evidence="5">
    <location>
        <begin position="474"/>
        <end position="506"/>
    </location>
</feature>
<name>A0A9P6FMX7_9FUNG</name>
<dbReference type="OrthoDB" id="273181at2759"/>
<dbReference type="PROSITE" id="PS50206">
    <property type="entry name" value="RHODANESE_3"/>
    <property type="match status" value="1"/>
</dbReference>
<sequence>MATTADEKTHKQHKRRASTTPSSPTTRSWPRSSHIKGVLAKKTAAPTALDVVSPYHATTFILTPPSAYKESLGYHGPYGSLQQSSPGKLPSKRVSLQKYYYSRNIMSASRPRTPSPPPSAPAVHLIPSLTLAPVIQPQTFTTAASPFASGAAHAGSSLSLLDMRSVPLAMPTPIPLSLAPAALVMPPPVLTLSASPPAITPSPTPSPTPSRSPSPDPSAHTVSSPAASAAYPCPAANLSPAGLAKLIQQSKEQEQSSRAGSRRPLILDLRPNADLTIQQSININLPTLLMRRYRKGGPISSFALESFITLPSDTEVYHQVLDSWQACDSEPQNVIVLDQDMRSGNQEFGRAATAAWTLVNVLERGAGVHCFGETSIRLWYLDGGFESFQAWDAGEQYMARADGSVRPSSSDVEMTLATTMSDASSTPASLAPKGPPMRRESLFSLNTKSLQRPAALNRAQTVNLKPLSIPSIQTQPTACQQQQNGPWLTVPTSIPAPALSPTMSMVSNGSMELTHSASTDHTSFSAWSMDSNHGSGHFGHSGPVPSLTLNSKKSFSSMTTLNSIHPSSTSASIREEHEEDEQDSRGSASSLHTDSSAATRFYVDYPHSSHAKLGLHTETGAMSHRDIDDEEDGDNGEQEISCILPNFLYLGPEIVTESQAQELERLGVKRILNMATECEDRVVADRPGMEYFKVGVYDRVDADVSEGLMQAVNIIASSSESPIYVHCKAGKSRSVTATIAYLITQFQWPLHKAYRHVLERRPCMCPNIGFVTELMRVEERILGAEKATGLHQPTSMMVATPAH</sequence>
<feature type="region of interest" description="Disordered" evidence="5">
    <location>
        <begin position="1"/>
        <end position="35"/>
    </location>
</feature>
<evidence type="ECO:0000259" key="7">
    <source>
        <dbReference type="PROSITE" id="PS50056"/>
    </source>
</evidence>
<protein>
    <recommendedName>
        <fullName evidence="2">protein-tyrosine-phosphatase</fullName>
        <ecNumber evidence="2">3.1.3.48</ecNumber>
    </recommendedName>
</protein>
<dbReference type="PANTHER" id="PTHR10159">
    <property type="entry name" value="DUAL SPECIFICITY PROTEIN PHOSPHATASE"/>
    <property type="match status" value="1"/>
</dbReference>
<keyword evidence="3" id="KW-0378">Hydrolase</keyword>
<dbReference type="PROSITE" id="PS50056">
    <property type="entry name" value="TYR_PHOSPHATASE_2"/>
    <property type="match status" value="1"/>
</dbReference>
<keyword evidence="10" id="KW-1185">Reference proteome</keyword>
<feature type="region of interest" description="Disordered" evidence="5">
    <location>
        <begin position="558"/>
        <end position="593"/>
    </location>
</feature>
<dbReference type="PANTHER" id="PTHR10159:SF530">
    <property type="entry name" value="DUAL SPECIFICITY PROTEIN PHOSPHATASE DDB_G0271350-RELATED"/>
    <property type="match status" value="1"/>
</dbReference>
<feature type="compositionally biased region" description="Pro residues" evidence="5">
    <location>
        <begin position="198"/>
        <end position="216"/>
    </location>
</feature>
<feature type="compositionally biased region" description="Low complexity" evidence="5">
    <location>
        <begin position="18"/>
        <end position="32"/>
    </location>
</feature>
<dbReference type="CDD" id="cd14498">
    <property type="entry name" value="DSP"/>
    <property type="match status" value="1"/>
</dbReference>
<dbReference type="InterPro" id="IPR001763">
    <property type="entry name" value="Rhodanese-like_dom"/>
</dbReference>
<dbReference type="GO" id="GO:0043409">
    <property type="term" value="P:negative regulation of MAPK cascade"/>
    <property type="evidence" value="ECO:0007669"/>
    <property type="project" value="TreeGrafter"/>
</dbReference>
<evidence type="ECO:0000256" key="5">
    <source>
        <dbReference type="SAM" id="MobiDB-lite"/>
    </source>
</evidence>
<keyword evidence="4" id="KW-0904">Protein phosphatase</keyword>
<dbReference type="SUPFAM" id="SSF52799">
    <property type="entry name" value="(Phosphotyrosine protein) phosphatases II"/>
    <property type="match status" value="1"/>
</dbReference>
<dbReference type="PROSITE" id="PS50054">
    <property type="entry name" value="TYR_PHOSPHATASE_DUAL"/>
    <property type="match status" value="1"/>
</dbReference>
<dbReference type="Proteomes" id="UP000780801">
    <property type="component" value="Unassembled WGS sequence"/>
</dbReference>
<feature type="region of interest" description="Disordered" evidence="5">
    <location>
        <begin position="614"/>
        <end position="636"/>
    </location>
</feature>
<dbReference type="EC" id="3.1.3.48" evidence="2"/>
<feature type="compositionally biased region" description="Low complexity" evidence="5">
    <location>
        <begin position="474"/>
        <end position="483"/>
    </location>
</feature>
<evidence type="ECO:0000313" key="10">
    <source>
        <dbReference type="Proteomes" id="UP000780801"/>
    </source>
</evidence>